<dbReference type="Proteomes" id="UP001396334">
    <property type="component" value="Unassembled WGS sequence"/>
</dbReference>
<evidence type="ECO:0000313" key="1">
    <source>
        <dbReference type="EMBL" id="KAK9037060.1"/>
    </source>
</evidence>
<evidence type="ECO:0000313" key="2">
    <source>
        <dbReference type="Proteomes" id="UP001396334"/>
    </source>
</evidence>
<evidence type="ECO:0008006" key="3">
    <source>
        <dbReference type="Google" id="ProtNLM"/>
    </source>
</evidence>
<proteinExistence type="predicted"/>
<dbReference type="EMBL" id="JBBPBN010000005">
    <property type="protein sequence ID" value="KAK9037060.1"/>
    <property type="molecule type" value="Genomic_DNA"/>
</dbReference>
<gene>
    <name evidence="1" type="ORF">V6N11_021982</name>
</gene>
<keyword evidence="2" id="KW-1185">Reference proteome</keyword>
<organism evidence="1 2">
    <name type="scientific">Hibiscus sabdariffa</name>
    <name type="common">roselle</name>
    <dbReference type="NCBI Taxonomy" id="183260"/>
    <lineage>
        <taxon>Eukaryota</taxon>
        <taxon>Viridiplantae</taxon>
        <taxon>Streptophyta</taxon>
        <taxon>Embryophyta</taxon>
        <taxon>Tracheophyta</taxon>
        <taxon>Spermatophyta</taxon>
        <taxon>Magnoliopsida</taxon>
        <taxon>eudicotyledons</taxon>
        <taxon>Gunneridae</taxon>
        <taxon>Pentapetalae</taxon>
        <taxon>rosids</taxon>
        <taxon>malvids</taxon>
        <taxon>Malvales</taxon>
        <taxon>Malvaceae</taxon>
        <taxon>Malvoideae</taxon>
        <taxon>Hibiscus</taxon>
    </lineage>
</organism>
<reference evidence="1 2" key="1">
    <citation type="journal article" date="2024" name="G3 (Bethesda)">
        <title>Genome assembly of Hibiscus sabdariffa L. provides insights into metabolisms of medicinal natural products.</title>
        <authorList>
            <person name="Kim T."/>
        </authorList>
    </citation>
    <scope>NUCLEOTIDE SEQUENCE [LARGE SCALE GENOMIC DNA]</scope>
    <source>
        <strain evidence="1">TK-2024</strain>
        <tissue evidence="1">Old leaves</tissue>
    </source>
</reference>
<protein>
    <recommendedName>
        <fullName evidence="3">RNase H type-1 domain-containing protein</fullName>
    </recommendedName>
</protein>
<comment type="caution">
    <text evidence="1">The sequence shown here is derived from an EMBL/GenBank/DDBJ whole genome shotgun (WGS) entry which is preliminary data.</text>
</comment>
<sequence length="269" mass="29320">MLIVGWLKGSQNCLGVFKPLLSKCKKLAADLDWEIQHVWREDNCLADSLAKRGHLVADCPRQPYDPLIKFQYGDWLRVNMKDRRAVPFQQKGRIRFHEEAGSSNSHSGAGAGADVPSGAMPIASATPLRSISVPASIASPLGVATATSLTAEDGIAAPIEATVGVHGSHDVLAVDGSGKVHITDNILFGDERDVFVTRVSHEAVAPVAVAPSLMPLKNGWQKTMIPMSKLQLTFQLKFWRKGLRVIRIHPKLSGQGPVLQVQFRKNHVF</sequence>
<name>A0ABR2THU5_9ROSI</name>
<accession>A0ABR2THU5</accession>